<dbReference type="OrthoDB" id="9812744at2"/>
<proteinExistence type="predicted"/>
<dbReference type="GO" id="GO:0002953">
    <property type="term" value="F:5'-deoxynucleotidase activity"/>
    <property type="evidence" value="ECO:0007669"/>
    <property type="project" value="UniProtKB-EC"/>
</dbReference>
<dbReference type="AlphaFoldDB" id="A0A1S1V6S1"/>
<keyword evidence="1" id="KW-0378">Hydrolase</keyword>
<reference evidence="1 2" key="1">
    <citation type="submission" date="2016-09" db="EMBL/GenBank/DDBJ databases">
        <title>Genome sequence of Eubacterium angustum.</title>
        <authorList>
            <person name="Poehlein A."/>
            <person name="Daniel R."/>
        </authorList>
    </citation>
    <scope>NUCLEOTIDE SEQUENCE [LARGE SCALE GENOMIC DNA]</scope>
    <source>
        <strain evidence="1 2">DSM 1989</strain>
    </source>
</reference>
<sequence>MNISNYFHTMRNLMEIKRYQNKISLVPRTIAEHKFGYSKISYMLGYWENRLGGALDMSELLQRSILSGTIKAITGDIQNNTLSATPNMRSTLLDTYDKFYDSSYKPLLPLFISENIKSKVLYAKDNSIEGQVLRVASLVNRFLECFDEVSLGNGFKFEKILEDTTEELLSIDSITAKLLLSEMPKSMSYHLSKFKSELKENKRFVYSNLEAKDIFDFDYTFYSYITEIRGLMGVVRYQNIFKHRVRSVAEHQWFVSLVSLFVYYYLDSSEVDLEDLLVRSLFHDDIELYTGDIITGTKNANSDTKQEVLKVESKYYDSIYCNLVPEDLNGYLKSMVLDPKSDSLEGRILSISDIVDTIYESQEEIILGNLENFRNIRHTGLSKLEVYREEFPFLNELIPSEI</sequence>
<dbReference type="RefSeq" id="WP_071063349.1">
    <property type="nucleotide sequence ID" value="NZ_MKIE01000005.1"/>
</dbReference>
<accession>A0A1S1V6S1</accession>
<keyword evidence="2" id="KW-1185">Reference proteome</keyword>
<organism evidence="1 2">
    <name type="scientific">Andreesenia angusta</name>
    <dbReference type="NCBI Taxonomy" id="39480"/>
    <lineage>
        <taxon>Bacteria</taxon>
        <taxon>Bacillati</taxon>
        <taxon>Bacillota</taxon>
        <taxon>Tissierellia</taxon>
        <taxon>Tissierellales</taxon>
        <taxon>Gottschalkiaceae</taxon>
        <taxon>Andreesenia</taxon>
    </lineage>
</organism>
<name>A0A1S1V6S1_9FIRM</name>
<gene>
    <name evidence="1" type="primary">yfbR</name>
    <name evidence="1" type="ORF">EUAN_15530</name>
</gene>
<dbReference type="STRING" id="39480.EUAN_15530"/>
<dbReference type="EC" id="3.1.3.89" evidence="1"/>
<dbReference type="Gene3D" id="1.10.3210.10">
    <property type="entry name" value="Hypothetical protein af1432"/>
    <property type="match status" value="2"/>
</dbReference>
<evidence type="ECO:0000313" key="2">
    <source>
        <dbReference type="Proteomes" id="UP000180254"/>
    </source>
</evidence>
<dbReference type="Proteomes" id="UP000180254">
    <property type="component" value="Unassembled WGS sequence"/>
</dbReference>
<dbReference type="SUPFAM" id="SSF109604">
    <property type="entry name" value="HD-domain/PDEase-like"/>
    <property type="match status" value="1"/>
</dbReference>
<protein>
    <submittedName>
        <fullName evidence="1">5'-deoxynucleotidase YfbR</fullName>
        <ecNumber evidence="1">3.1.3.89</ecNumber>
    </submittedName>
</protein>
<evidence type="ECO:0000313" key="1">
    <source>
        <dbReference type="EMBL" id="OHW62105.1"/>
    </source>
</evidence>
<dbReference type="EMBL" id="MKIE01000005">
    <property type="protein sequence ID" value="OHW62105.1"/>
    <property type="molecule type" value="Genomic_DNA"/>
</dbReference>
<comment type="caution">
    <text evidence="1">The sequence shown here is derived from an EMBL/GenBank/DDBJ whole genome shotgun (WGS) entry which is preliminary data.</text>
</comment>
<dbReference type="Pfam" id="PF12917">
    <property type="entry name" value="YfbR-like"/>
    <property type="match status" value="2"/>
</dbReference>